<dbReference type="Proteomes" id="UP000502533">
    <property type="component" value="Chromosome"/>
</dbReference>
<dbReference type="PROSITE" id="PS01135">
    <property type="entry name" value="FTSZ_2"/>
    <property type="match status" value="1"/>
</dbReference>
<dbReference type="InterPro" id="IPR003008">
    <property type="entry name" value="Tubulin_FtsZ_GTPase"/>
</dbReference>
<reference evidence="9 10" key="1">
    <citation type="submission" date="2020-03" db="EMBL/GenBank/DDBJ databases">
        <title>Isolation of cellulose-producing strains, genome characterization and application of the synthesized cellulose films as an economical and sustainable material for piezoelectric sensor construction.</title>
        <authorList>
            <person name="Mangayil R.K."/>
        </authorList>
    </citation>
    <scope>NUCLEOTIDE SEQUENCE [LARGE SCALE GENOMIC DNA]</scope>
    <source>
        <strain evidence="9 10">ENS 9a1a</strain>
    </source>
</reference>
<dbReference type="InterPro" id="IPR008280">
    <property type="entry name" value="Tub_FtsZ_C"/>
</dbReference>
<keyword evidence="5 7" id="KW-0131">Cell cycle</keyword>
<comment type="function">
    <text evidence="5 7">Essential cell division protein that forms a contractile ring structure (Z ring) at the future cell division site. The regulation of the ring assembly controls the timing and the location of cell division. One of the functions of the FtsZ ring is to recruit other cell division proteins to the septum to produce a new cell wall between the dividing cells. Binds GTP and shows GTPase activity.</text>
</comment>
<evidence type="ECO:0000313" key="9">
    <source>
        <dbReference type="EMBL" id="QIP35753.1"/>
    </source>
</evidence>
<dbReference type="Pfam" id="PF00091">
    <property type="entry name" value="Tubulin"/>
    <property type="match status" value="1"/>
</dbReference>
<protein>
    <recommendedName>
        <fullName evidence="5 6">Cell division protein FtsZ</fullName>
    </recommendedName>
</protein>
<dbReference type="GO" id="GO:0005525">
    <property type="term" value="F:GTP binding"/>
    <property type="evidence" value="ECO:0007669"/>
    <property type="project" value="UniProtKB-UniRule"/>
</dbReference>
<dbReference type="GO" id="GO:0043093">
    <property type="term" value="P:FtsZ-dependent cytokinesis"/>
    <property type="evidence" value="ECO:0007669"/>
    <property type="project" value="UniProtKB-UniRule"/>
</dbReference>
<keyword evidence="4 5" id="KW-0342">GTP-binding</keyword>
<dbReference type="KEGG" id="kre:GWK63_09980"/>
<dbReference type="NCBIfam" id="TIGR00065">
    <property type="entry name" value="ftsZ"/>
    <property type="match status" value="1"/>
</dbReference>
<comment type="subunit">
    <text evidence="5">Homodimer. Polymerizes to form a dynamic ring structure in a strictly GTP-dependent manner. Interacts directly with several other division proteins.</text>
</comment>
<evidence type="ECO:0000256" key="1">
    <source>
        <dbReference type="ARBA" id="ARBA00009690"/>
    </source>
</evidence>
<accession>A0A181CBT0</accession>
<name>A0A181CBT0_9PROT</name>
<feature type="binding site" evidence="5">
    <location>
        <position position="148"/>
    </location>
    <ligand>
        <name>GTP</name>
        <dbReference type="ChEBI" id="CHEBI:37565"/>
    </ligand>
</feature>
<dbReference type="SMART" id="SM00864">
    <property type="entry name" value="Tubulin"/>
    <property type="match status" value="1"/>
</dbReference>
<dbReference type="SUPFAM" id="SSF52490">
    <property type="entry name" value="Tubulin nucleotide-binding domain-like"/>
    <property type="match status" value="1"/>
</dbReference>
<feature type="region of interest" description="Disordered" evidence="8">
    <location>
        <begin position="326"/>
        <end position="493"/>
    </location>
</feature>
<evidence type="ECO:0000256" key="4">
    <source>
        <dbReference type="ARBA" id="ARBA00023134"/>
    </source>
</evidence>
<feature type="binding site" evidence="5">
    <location>
        <position position="192"/>
    </location>
    <ligand>
        <name>GTP</name>
        <dbReference type="ChEBI" id="CHEBI:37565"/>
    </ligand>
</feature>
<comment type="subcellular location">
    <subcellularLocation>
        <location evidence="5">Cytoplasm</location>
    </subcellularLocation>
    <text evidence="5">Assembles at midcell at the inner surface of the cytoplasmic membrane.</text>
</comment>
<keyword evidence="5 7" id="KW-0717">Septation</keyword>
<dbReference type="PANTHER" id="PTHR30314:SF3">
    <property type="entry name" value="MITOCHONDRIAL DIVISION PROTEIN FSZA"/>
    <property type="match status" value="1"/>
</dbReference>
<sequence>MTLNLTIPQQNHSDFTPRITVIGVGGGGTNAVDNMIHSQLQGVEFVVANTDAQQLSHSSADRRIQLGPHLTQGLGAGAKPEIGRAAAEEACDELSRHLDGAHMVFITAGMGGGTGTGAAPVIARMARERGILTVGVVTKPFTFEGQRRSKSAEAGIAELQQFVDTLIVIPNQNLFRLANERTSWKDAFKMADNVLYMGVRGVTDLMMAPGLVNLDFADIRTIMAEMGKAMMGTGEAEGENRAVAAAEDAISNPLLEDTSMAGAQGLLINITGGEDLTLFEVDQAANRIREEVAEDANIIFGSAIDTSLNGRIRVSVVATGIDNPPARAAAAPEAAPAPQPAATAQAAAPAAPAGAPVQQAAPLPGAPQPGGMPAAAAAPPRPAAPQAPSPNAVPPHVAQRSGSPRSPLFTESAKQPTPEPPPAAPRSLFGIVTGALRRHSTTQPQPEAPPQQRAEPTVQPQQAQPAPQQPTGGTPPQDDGGLDIPAFLRRRSS</sequence>
<dbReference type="Gene3D" id="3.30.1330.20">
    <property type="entry name" value="Tubulin/FtsZ, C-terminal domain"/>
    <property type="match status" value="1"/>
</dbReference>
<dbReference type="InterPro" id="IPR018316">
    <property type="entry name" value="Tubulin/FtsZ_2-layer-sand-dom"/>
</dbReference>
<dbReference type="PANTHER" id="PTHR30314">
    <property type="entry name" value="CELL DIVISION PROTEIN FTSZ-RELATED"/>
    <property type="match status" value="1"/>
</dbReference>
<dbReference type="InterPro" id="IPR000158">
    <property type="entry name" value="Cell_div_FtsZ"/>
</dbReference>
<evidence type="ECO:0000256" key="5">
    <source>
        <dbReference type="HAMAP-Rule" id="MF_00909"/>
    </source>
</evidence>
<dbReference type="GeneID" id="85022485"/>
<feature type="compositionally biased region" description="Low complexity" evidence="8">
    <location>
        <begin position="326"/>
        <end position="378"/>
    </location>
</feature>
<dbReference type="AlphaFoldDB" id="A0A181CBT0"/>
<evidence type="ECO:0000256" key="7">
    <source>
        <dbReference type="RuleBase" id="RU000631"/>
    </source>
</evidence>
<keyword evidence="2 5" id="KW-0963">Cytoplasm</keyword>
<dbReference type="CDD" id="cd02201">
    <property type="entry name" value="FtsZ_type1"/>
    <property type="match status" value="1"/>
</dbReference>
<dbReference type="GO" id="GO:0005737">
    <property type="term" value="C:cytoplasm"/>
    <property type="evidence" value="ECO:0007669"/>
    <property type="project" value="UniProtKB-SubCell"/>
</dbReference>
<keyword evidence="5 7" id="KW-0132">Cell division</keyword>
<feature type="binding site" evidence="5">
    <location>
        <begin position="113"/>
        <end position="115"/>
    </location>
    <ligand>
        <name>GTP</name>
        <dbReference type="ChEBI" id="CHEBI:37565"/>
    </ligand>
</feature>
<dbReference type="Gene3D" id="3.40.50.1440">
    <property type="entry name" value="Tubulin/FtsZ, GTPase domain"/>
    <property type="match status" value="1"/>
</dbReference>
<keyword evidence="3 5" id="KW-0547">Nucleotide-binding</keyword>
<comment type="similarity">
    <text evidence="1 5 7">Belongs to the FtsZ family.</text>
</comment>
<dbReference type="SMART" id="SM00865">
    <property type="entry name" value="Tubulin_C"/>
    <property type="match status" value="1"/>
</dbReference>
<dbReference type="SUPFAM" id="SSF55307">
    <property type="entry name" value="Tubulin C-terminal domain-like"/>
    <property type="match status" value="1"/>
</dbReference>
<dbReference type="GO" id="GO:0000917">
    <property type="term" value="P:division septum assembly"/>
    <property type="evidence" value="ECO:0007669"/>
    <property type="project" value="UniProtKB-KW"/>
</dbReference>
<evidence type="ECO:0000256" key="6">
    <source>
        <dbReference type="NCBIfam" id="TIGR00065"/>
    </source>
</evidence>
<dbReference type="PROSITE" id="PS01134">
    <property type="entry name" value="FTSZ_1"/>
    <property type="match status" value="1"/>
</dbReference>
<dbReference type="GO" id="GO:0032153">
    <property type="term" value="C:cell division site"/>
    <property type="evidence" value="ECO:0007669"/>
    <property type="project" value="UniProtKB-UniRule"/>
</dbReference>
<dbReference type="GO" id="GO:0051258">
    <property type="term" value="P:protein polymerization"/>
    <property type="evidence" value="ECO:0007669"/>
    <property type="project" value="UniProtKB-UniRule"/>
</dbReference>
<proteinExistence type="inferred from homology"/>
<organism evidence="9 10">
    <name type="scientific">Komagataeibacter rhaeticus</name>
    <dbReference type="NCBI Taxonomy" id="215221"/>
    <lineage>
        <taxon>Bacteria</taxon>
        <taxon>Pseudomonadati</taxon>
        <taxon>Pseudomonadota</taxon>
        <taxon>Alphaproteobacteria</taxon>
        <taxon>Acetobacterales</taxon>
        <taxon>Acetobacteraceae</taxon>
        <taxon>Komagataeibacter</taxon>
    </lineage>
</organism>
<dbReference type="GO" id="GO:0003924">
    <property type="term" value="F:GTPase activity"/>
    <property type="evidence" value="ECO:0007669"/>
    <property type="project" value="UniProtKB-UniRule"/>
</dbReference>
<dbReference type="PRINTS" id="PR00423">
    <property type="entry name" value="CELLDVISFTSZ"/>
</dbReference>
<feature type="compositionally biased region" description="Low complexity" evidence="8">
    <location>
        <begin position="450"/>
        <end position="479"/>
    </location>
</feature>
<dbReference type="HAMAP" id="MF_00909">
    <property type="entry name" value="FtsZ"/>
    <property type="match status" value="1"/>
</dbReference>
<evidence type="ECO:0000256" key="3">
    <source>
        <dbReference type="ARBA" id="ARBA00022741"/>
    </source>
</evidence>
<dbReference type="InterPro" id="IPR045061">
    <property type="entry name" value="FtsZ/CetZ"/>
</dbReference>
<dbReference type="InterPro" id="IPR037103">
    <property type="entry name" value="Tubulin/FtsZ-like_C"/>
</dbReference>
<evidence type="ECO:0000256" key="8">
    <source>
        <dbReference type="SAM" id="MobiDB-lite"/>
    </source>
</evidence>
<dbReference type="InterPro" id="IPR020805">
    <property type="entry name" value="Cell_div_FtsZ_CS"/>
</dbReference>
<evidence type="ECO:0000256" key="2">
    <source>
        <dbReference type="ARBA" id="ARBA00022490"/>
    </source>
</evidence>
<dbReference type="InterPro" id="IPR036525">
    <property type="entry name" value="Tubulin/FtsZ_GTPase_sf"/>
</dbReference>
<feature type="compositionally biased region" description="Pro residues" evidence="8">
    <location>
        <begin position="379"/>
        <end position="393"/>
    </location>
</feature>
<dbReference type="FunFam" id="3.30.1330.20:FF:000011">
    <property type="entry name" value="Cell division protein FtsZ"/>
    <property type="match status" value="1"/>
</dbReference>
<dbReference type="Pfam" id="PF12327">
    <property type="entry name" value="FtsZ_C"/>
    <property type="match status" value="1"/>
</dbReference>
<dbReference type="EMBL" id="CP050139">
    <property type="protein sequence ID" value="QIP35753.1"/>
    <property type="molecule type" value="Genomic_DNA"/>
</dbReference>
<feature type="binding site" evidence="5">
    <location>
        <begin position="26"/>
        <end position="30"/>
    </location>
    <ligand>
        <name>GTP</name>
        <dbReference type="ChEBI" id="CHEBI:37565"/>
    </ligand>
</feature>
<feature type="binding site" evidence="5">
    <location>
        <position position="144"/>
    </location>
    <ligand>
        <name>GTP</name>
        <dbReference type="ChEBI" id="CHEBI:37565"/>
    </ligand>
</feature>
<dbReference type="InterPro" id="IPR024757">
    <property type="entry name" value="FtsZ_C"/>
</dbReference>
<gene>
    <name evidence="5 9" type="primary">ftsZ</name>
    <name evidence="9" type="ORF">GWK63_09980</name>
</gene>
<dbReference type="FunFam" id="3.40.50.1440:FF:000001">
    <property type="entry name" value="Cell division protein FtsZ"/>
    <property type="match status" value="1"/>
</dbReference>
<evidence type="ECO:0000313" key="10">
    <source>
        <dbReference type="Proteomes" id="UP000502533"/>
    </source>
</evidence>
<dbReference type="RefSeq" id="WP_099963194.1">
    <property type="nucleotide sequence ID" value="NZ_CALMTF010000107.1"/>
</dbReference>
<keyword evidence="10" id="KW-1185">Reference proteome</keyword>